<name>A0ABY8QNX4_9RHOB</name>
<keyword evidence="1" id="KW-0732">Signal</keyword>
<evidence type="ECO:0000313" key="3">
    <source>
        <dbReference type="Proteomes" id="UP001241605"/>
    </source>
</evidence>
<dbReference type="EMBL" id="CP124616">
    <property type="protein sequence ID" value="WGW05532.1"/>
    <property type="molecule type" value="Genomic_DNA"/>
</dbReference>
<proteinExistence type="predicted"/>
<dbReference type="RefSeq" id="WP_282302156.1">
    <property type="nucleotide sequence ID" value="NZ_CP124616.1"/>
</dbReference>
<keyword evidence="3" id="KW-1185">Reference proteome</keyword>
<evidence type="ECO:0000313" key="2">
    <source>
        <dbReference type="EMBL" id="WGW05532.1"/>
    </source>
</evidence>
<organism evidence="2 3">
    <name type="scientific">Tropicibacter oceani</name>
    <dbReference type="NCBI Taxonomy" id="3058420"/>
    <lineage>
        <taxon>Bacteria</taxon>
        <taxon>Pseudomonadati</taxon>
        <taxon>Pseudomonadota</taxon>
        <taxon>Alphaproteobacteria</taxon>
        <taxon>Rhodobacterales</taxon>
        <taxon>Roseobacteraceae</taxon>
        <taxon>Tropicibacter</taxon>
    </lineage>
</organism>
<reference evidence="2 3" key="1">
    <citation type="submission" date="2023-05" db="EMBL/GenBank/DDBJ databases">
        <title>YMD87, complete Genome.</title>
        <authorList>
            <person name="Zhang J."/>
            <person name="Xu X."/>
        </authorList>
    </citation>
    <scope>NUCLEOTIDE SEQUENCE [LARGE SCALE GENOMIC DNA]</scope>
    <source>
        <strain evidence="2 3">YMD87</strain>
    </source>
</reference>
<dbReference type="Pfam" id="PF10670">
    <property type="entry name" value="DUF4198"/>
    <property type="match status" value="1"/>
</dbReference>
<evidence type="ECO:0000256" key="1">
    <source>
        <dbReference type="SAM" id="SignalP"/>
    </source>
</evidence>
<accession>A0ABY8QNX4</accession>
<sequence>MKRFVIALALCGAPLSAHEFWIDPLATQVAPGGVLAADIRVGQELKGAAYSYVPPNFRRFDIVMGDQMLPVDGRAGDKPALNMAAPTEGLAVVVHVTKDYRLTYDSWEKFENFCKEKDFAWALDAHLARGLSRDKVREQYSRHAKSLIGVGDGAGADRAMGLEVELVALANPYTDDLSAGFAVQALYQGKPQAEMQVEVFDRAPDGSVTTRQYRTDDAGRAVLDVAPGHFYLVDHVVMRELTPGAETDPAWESLWASLTFGVPQ</sequence>
<feature type="signal peptide" evidence="1">
    <location>
        <begin position="1"/>
        <end position="19"/>
    </location>
</feature>
<dbReference type="InterPro" id="IPR019613">
    <property type="entry name" value="DUF4198"/>
</dbReference>
<dbReference type="Proteomes" id="UP001241605">
    <property type="component" value="Chromosome"/>
</dbReference>
<gene>
    <name evidence="2" type="ORF">QF118_08295</name>
</gene>
<feature type="chain" id="PRO_5045819503" evidence="1">
    <location>
        <begin position="20"/>
        <end position="264"/>
    </location>
</feature>
<protein>
    <submittedName>
        <fullName evidence="2">DUF4198 domain-containing protein</fullName>
    </submittedName>
</protein>